<keyword evidence="3" id="KW-0408">Iron</keyword>
<sequence length="166" mass="18423">MSHIDQEIPLMRVDFKLNGAHASVEVEPREMLIDVLRDRLHLKGTKRSCDVQVCGACTVLLDGNPASSCTTLCADAHEREITTIEGLAQGRQLDPVQRAFIAHGALQCGFCTPGMILAVKSMLARYDNPSEETVRHYLRGNICRCTGYVKILEAIMDLVHNPSKYQ</sequence>
<dbReference type="InterPro" id="IPR012675">
    <property type="entry name" value="Beta-grasp_dom_sf"/>
</dbReference>
<evidence type="ECO:0000256" key="1">
    <source>
        <dbReference type="ARBA" id="ARBA00022714"/>
    </source>
</evidence>
<evidence type="ECO:0000313" key="6">
    <source>
        <dbReference type="EMBL" id="OZI24424.1"/>
    </source>
</evidence>
<accession>A0A261RHB2</accession>
<evidence type="ECO:0000259" key="5">
    <source>
        <dbReference type="PROSITE" id="PS51085"/>
    </source>
</evidence>
<dbReference type="PROSITE" id="PS51085">
    <property type="entry name" value="2FE2S_FER_2"/>
    <property type="match status" value="1"/>
</dbReference>
<dbReference type="PANTHER" id="PTHR44379">
    <property type="entry name" value="OXIDOREDUCTASE WITH IRON-SULFUR SUBUNIT"/>
    <property type="match status" value="1"/>
</dbReference>
<dbReference type="AlphaFoldDB" id="A0A261RHB2"/>
<evidence type="ECO:0000313" key="7">
    <source>
        <dbReference type="Proteomes" id="UP000216947"/>
    </source>
</evidence>
<keyword evidence="2" id="KW-0479">Metal-binding</keyword>
<gene>
    <name evidence="6" type="ORF">CAL19_02580</name>
</gene>
<dbReference type="InterPro" id="IPR036884">
    <property type="entry name" value="2Fe-2S-bd_dom_sf"/>
</dbReference>
<comment type="caution">
    <text evidence="6">The sequence shown here is derived from an EMBL/GenBank/DDBJ whole genome shotgun (WGS) entry which is preliminary data.</text>
</comment>
<dbReference type="Gene3D" id="3.10.20.30">
    <property type="match status" value="1"/>
</dbReference>
<keyword evidence="7" id="KW-1185">Reference proteome</keyword>
<evidence type="ECO:0000256" key="4">
    <source>
        <dbReference type="ARBA" id="ARBA00023014"/>
    </source>
</evidence>
<dbReference type="RefSeq" id="WP_081745763.1">
    <property type="nucleotide sequence ID" value="NZ_NEVI01000003.1"/>
</dbReference>
<evidence type="ECO:0000256" key="2">
    <source>
        <dbReference type="ARBA" id="ARBA00022723"/>
    </source>
</evidence>
<dbReference type="Proteomes" id="UP000216947">
    <property type="component" value="Unassembled WGS sequence"/>
</dbReference>
<proteinExistence type="predicted"/>
<name>A0A261RHB2_9BORD</name>
<dbReference type="Gene3D" id="1.10.150.120">
    <property type="entry name" value="[2Fe-2S]-binding domain"/>
    <property type="match status" value="1"/>
</dbReference>
<dbReference type="InterPro" id="IPR036010">
    <property type="entry name" value="2Fe-2S_ferredoxin-like_sf"/>
</dbReference>
<dbReference type="OrthoDB" id="9179439at2"/>
<dbReference type="InterPro" id="IPR051452">
    <property type="entry name" value="Diverse_Oxidoreductases"/>
</dbReference>
<dbReference type="InterPro" id="IPR001041">
    <property type="entry name" value="2Fe-2S_ferredoxin-type"/>
</dbReference>
<organism evidence="6 7">
    <name type="scientific">Bordetella genomosp. 7</name>
    <dbReference type="NCBI Taxonomy" id="1416805"/>
    <lineage>
        <taxon>Bacteria</taxon>
        <taxon>Pseudomonadati</taxon>
        <taxon>Pseudomonadota</taxon>
        <taxon>Betaproteobacteria</taxon>
        <taxon>Burkholderiales</taxon>
        <taxon>Alcaligenaceae</taxon>
        <taxon>Bordetella</taxon>
    </lineage>
</organism>
<evidence type="ECO:0000256" key="3">
    <source>
        <dbReference type="ARBA" id="ARBA00023004"/>
    </source>
</evidence>
<dbReference type="EMBL" id="NEVK01000003">
    <property type="protein sequence ID" value="OZI24424.1"/>
    <property type="molecule type" value="Genomic_DNA"/>
</dbReference>
<dbReference type="CDD" id="cd00207">
    <property type="entry name" value="fer2"/>
    <property type="match status" value="1"/>
</dbReference>
<keyword evidence="1" id="KW-0001">2Fe-2S</keyword>
<reference evidence="7" key="1">
    <citation type="submission" date="2017-05" db="EMBL/GenBank/DDBJ databases">
        <title>Complete and WGS of Bordetella genogroups.</title>
        <authorList>
            <person name="Spilker T."/>
            <person name="Lipuma J."/>
        </authorList>
    </citation>
    <scope>NUCLEOTIDE SEQUENCE [LARGE SCALE GENOMIC DNA]</scope>
    <source>
        <strain evidence="7">AU18089</strain>
    </source>
</reference>
<dbReference type="GO" id="GO:0046872">
    <property type="term" value="F:metal ion binding"/>
    <property type="evidence" value="ECO:0007669"/>
    <property type="project" value="UniProtKB-KW"/>
</dbReference>
<dbReference type="SUPFAM" id="SSF47741">
    <property type="entry name" value="CO dehydrogenase ISP C-domain like"/>
    <property type="match status" value="1"/>
</dbReference>
<dbReference type="Pfam" id="PF00111">
    <property type="entry name" value="Fer2"/>
    <property type="match status" value="1"/>
</dbReference>
<keyword evidence="4" id="KW-0411">Iron-sulfur</keyword>
<dbReference type="SUPFAM" id="SSF54292">
    <property type="entry name" value="2Fe-2S ferredoxin-like"/>
    <property type="match status" value="1"/>
</dbReference>
<dbReference type="GO" id="GO:0051537">
    <property type="term" value="F:2 iron, 2 sulfur cluster binding"/>
    <property type="evidence" value="ECO:0007669"/>
    <property type="project" value="UniProtKB-KW"/>
</dbReference>
<dbReference type="PANTHER" id="PTHR44379:SF8">
    <property type="entry name" value="XANTHINE DEHYDROGENASE IRON-SULFUR-BINDING SUBUNIT XDHC-RELATED"/>
    <property type="match status" value="1"/>
</dbReference>
<feature type="domain" description="2Fe-2S ferredoxin-type" evidence="5">
    <location>
        <begin position="11"/>
        <end position="87"/>
    </location>
</feature>
<protein>
    <submittedName>
        <fullName evidence="6">Ferredoxin</fullName>
    </submittedName>
</protein>
<dbReference type="GO" id="GO:0016491">
    <property type="term" value="F:oxidoreductase activity"/>
    <property type="evidence" value="ECO:0007669"/>
    <property type="project" value="InterPro"/>
</dbReference>
<dbReference type="Pfam" id="PF01799">
    <property type="entry name" value="Fer2_2"/>
    <property type="match status" value="1"/>
</dbReference>
<dbReference type="InterPro" id="IPR002888">
    <property type="entry name" value="2Fe-2S-bd"/>
</dbReference>